<proteinExistence type="predicted"/>
<gene>
    <name evidence="1" type="ORF">GCM10025778_15860</name>
</gene>
<dbReference type="EMBL" id="BAABLK010000026">
    <property type="protein sequence ID" value="GAA5227053.1"/>
    <property type="molecule type" value="Genomic_DNA"/>
</dbReference>
<organism evidence="1 2">
    <name type="scientific">Paeniglutamicibacter antarcticus</name>
    <dbReference type="NCBI Taxonomy" id="494023"/>
    <lineage>
        <taxon>Bacteria</taxon>
        <taxon>Bacillati</taxon>
        <taxon>Actinomycetota</taxon>
        <taxon>Actinomycetes</taxon>
        <taxon>Micrococcales</taxon>
        <taxon>Micrococcaceae</taxon>
        <taxon>Paeniglutamicibacter</taxon>
    </lineage>
</organism>
<evidence type="ECO:0000313" key="2">
    <source>
        <dbReference type="Proteomes" id="UP001501257"/>
    </source>
</evidence>
<name>A0ABP9TMR4_9MICC</name>
<evidence type="ECO:0000313" key="1">
    <source>
        <dbReference type="EMBL" id="GAA5227053.1"/>
    </source>
</evidence>
<reference evidence="2" key="1">
    <citation type="journal article" date="2019" name="Int. J. Syst. Evol. Microbiol.">
        <title>The Global Catalogue of Microorganisms (GCM) 10K type strain sequencing project: providing services to taxonomists for standard genome sequencing and annotation.</title>
        <authorList>
            <consortium name="The Broad Institute Genomics Platform"/>
            <consortium name="The Broad Institute Genome Sequencing Center for Infectious Disease"/>
            <person name="Wu L."/>
            <person name="Ma J."/>
        </authorList>
    </citation>
    <scope>NUCLEOTIDE SEQUENCE [LARGE SCALE GENOMIC DNA]</scope>
    <source>
        <strain evidence="2">JCM 18952</strain>
    </source>
</reference>
<comment type="caution">
    <text evidence="1">The sequence shown here is derived from an EMBL/GenBank/DDBJ whole genome shotgun (WGS) entry which is preliminary data.</text>
</comment>
<protein>
    <submittedName>
        <fullName evidence="1">Uncharacterized protein</fullName>
    </submittedName>
</protein>
<dbReference type="Proteomes" id="UP001501257">
    <property type="component" value="Unassembled WGS sequence"/>
</dbReference>
<keyword evidence="2" id="KW-1185">Reference proteome</keyword>
<accession>A0ABP9TMR4</accession>
<sequence length="81" mass="9289">MYLMPEIPFRKGLEIITLVVRSFFPQMPDRALTRKPPVGIKTRLIRVADRAGGTTDPKRRKAALWGSLAPWGGRPRWFVDQ</sequence>